<reference evidence="4 5" key="1">
    <citation type="submission" date="2016-02" db="EMBL/GenBank/DDBJ databases">
        <title>Genome analysis of coral dinoflagellate symbionts highlights evolutionary adaptations to a symbiotic lifestyle.</title>
        <authorList>
            <person name="Aranda M."/>
            <person name="Li Y."/>
            <person name="Liew Y.J."/>
            <person name="Baumgarten S."/>
            <person name="Simakov O."/>
            <person name="Wilson M."/>
            <person name="Piel J."/>
            <person name="Ashoor H."/>
            <person name="Bougouffa S."/>
            <person name="Bajic V.B."/>
            <person name="Ryu T."/>
            <person name="Ravasi T."/>
            <person name="Bayer T."/>
            <person name="Micklem G."/>
            <person name="Kim H."/>
            <person name="Bhak J."/>
            <person name="Lajeunesse T.C."/>
            <person name="Voolstra C.R."/>
        </authorList>
    </citation>
    <scope>NUCLEOTIDE SEQUENCE [LARGE SCALE GENOMIC DNA]</scope>
    <source>
        <strain evidence="4 5">CCMP2467</strain>
    </source>
</reference>
<gene>
    <name evidence="4" type="ORF">AK812_SmicGene23876</name>
</gene>
<comment type="caution">
    <text evidence="4">The sequence shown here is derived from an EMBL/GenBank/DDBJ whole genome shotgun (WGS) entry which is preliminary data.</text>
</comment>
<evidence type="ECO:0000256" key="3">
    <source>
        <dbReference type="SAM" id="SignalP"/>
    </source>
</evidence>
<organism evidence="4 5">
    <name type="scientific">Symbiodinium microadriaticum</name>
    <name type="common">Dinoflagellate</name>
    <name type="synonym">Zooxanthella microadriatica</name>
    <dbReference type="NCBI Taxonomy" id="2951"/>
    <lineage>
        <taxon>Eukaryota</taxon>
        <taxon>Sar</taxon>
        <taxon>Alveolata</taxon>
        <taxon>Dinophyceae</taxon>
        <taxon>Suessiales</taxon>
        <taxon>Symbiodiniaceae</taxon>
        <taxon>Symbiodinium</taxon>
    </lineage>
</organism>
<keyword evidence="5" id="KW-1185">Reference proteome</keyword>
<accession>A0A1Q9DG07</accession>
<keyword evidence="2" id="KW-0812">Transmembrane</keyword>
<sequence length="150" mass="15788">MMAVMPFPVLLGMAMAVGRGQDDADDIDERNDEGDDDDGGGGLVVVVVVVVVVTTSAMFASMRAILQLDYKASREEAVAHALSKFGRFVEEPPFVACTVKPICPPKTARRERAAPVSVTHNQAKGTSPTALGTATRSSSRNPLSASTVAR</sequence>
<dbReference type="AlphaFoldDB" id="A0A1Q9DG07"/>
<proteinExistence type="predicted"/>
<evidence type="ECO:0000256" key="1">
    <source>
        <dbReference type="SAM" id="MobiDB-lite"/>
    </source>
</evidence>
<feature type="signal peptide" evidence="3">
    <location>
        <begin position="1"/>
        <end position="20"/>
    </location>
</feature>
<evidence type="ECO:0000313" key="5">
    <source>
        <dbReference type="Proteomes" id="UP000186817"/>
    </source>
</evidence>
<keyword evidence="3" id="KW-0732">Signal</keyword>
<protein>
    <submittedName>
        <fullName evidence="4">Uncharacterized protein</fullName>
    </submittedName>
</protein>
<feature type="transmembrane region" description="Helical" evidence="2">
    <location>
        <begin position="40"/>
        <end position="66"/>
    </location>
</feature>
<evidence type="ECO:0000313" key="4">
    <source>
        <dbReference type="EMBL" id="OLP94121.1"/>
    </source>
</evidence>
<dbReference type="EMBL" id="LSRX01000555">
    <property type="protein sequence ID" value="OLP94121.1"/>
    <property type="molecule type" value="Genomic_DNA"/>
</dbReference>
<dbReference type="Proteomes" id="UP000186817">
    <property type="component" value="Unassembled WGS sequence"/>
</dbReference>
<evidence type="ECO:0000256" key="2">
    <source>
        <dbReference type="SAM" id="Phobius"/>
    </source>
</evidence>
<keyword evidence="2" id="KW-0472">Membrane</keyword>
<keyword evidence="2" id="KW-1133">Transmembrane helix</keyword>
<feature type="chain" id="PRO_5013090637" evidence="3">
    <location>
        <begin position="21"/>
        <end position="150"/>
    </location>
</feature>
<name>A0A1Q9DG07_SYMMI</name>
<feature type="region of interest" description="Disordered" evidence="1">
    <location>
        <begin position="107"/>
        <end position="150"/>
    </location>
</feature>
<dbReference type="OrthoDB" id="10304459at2759"/>
<feature type="compositionally biased region" description="Polar residues" evidence="1">
    <location>
        <begin position="118"/>
        <end position="150"/>
    </location>
</feature>